<evidence type="ECO:0000313" key="2">
    <source>
        <dbReference type="Proteomes" id="UP001054945"/>
    </source>
</evidence>
<name>A0AAV4S1Q0_CAEEX</name>
<dbReference type="EMBL" id="BPLR01008778">
    <property type="protein sequence ID" value="GIY27121.1"/>
    <property type="molecule type" value="Genomic_DNA"/>
</dbReference>
<accession>A0AAV4S1Q0</accession>
<organism evidence="1 2">
    <name type="scientific">Caerostris extrusa</name>
    <name type="common">Bark spider</name>
    <name type="synonym">Caerostris bankana</name>
    <dbReference type="NCBI Taxonomy" id="172846"/>
    <lineage>
        <taxon>Eukaryota</taxon>
        <taxon>Metazoa</taxon>
        <taxon>Ecdysozoa</taxon>
        <taxon>Arthropoda</taxon>
        <taxon>Chelicerata</taxon>
        <taxon>Arachnida</taxon>
        <taxon>Araneae</taxon>
        <taxon>Araneomorphae</taxon>
        <taxon>Entelegynae</taxon>
        <taxon>Araneoidea</taxon>
        <taxon>Araneidae</taxon>
        <taxon>Caerostris</taxon>
    </lineage>
</organism>
<evidence type="ECO:0000313" key="1">
    <source>
        <dbReference type="EMBL" id="GIY27121.1"/>
    </source>
</evidence>
<gene>
    <name evidence="1" type="ORF">CEXT_12811</name>
</gene>
<dbReference type="Proteomes" id="UP001054945">
    <property type="component" value="Unassembled WGS sequence"/>
</dbReference>
<protein>
    <submittedName>
        <fullName evidence="1">Uncharacterized protein</fullName>
    </submittedName>
</protein>
<comment type="caution">
    <text evidence="1">The sequence shown here is derived from an EMBL/GenBank/DDBJ whole genome shotgun (WGS) entry which is preliminary data.</text>
</comment>
<sequence length="114" mass="13065">MFSRLRIGMDLHPMTASNLPGLEAIWIRKHLNLSSVILDFPTKVLLSGFVAMFITSLFVDVETSVVKHQQIRQFHSMYAHGVWPNTVVLFLPFYQILACTHLDVQLQFGTELSY</sequence>
<reference evidence="1 2" key="1">
    <citation type="submission" date="2021-06" db="EMBL/GenBank/DDBJ databases">
        <title>Caerostris extrusa draft genome.</title>
        <authorList>
            <person name="Kono N."/>
            <person name="Arakawa K."/>
        </authorList>
    </citation>
    <scope>NUCLEOTIDE SEQUENCE [LARGE SCALE GENOMIC DNA]</scope>
</reference>
<proteinExistence type="predicted"/>
<dbReference type="AlphaFoldDB" id="A0AAV4S1Q0"/>
<keyword evidence="2" id="KW-1185">Reference proteome</keyword>